<keyword evidence="3" id="KW-1185">Reference proteome</keyword>
<dbReference type="InterPro" id="IPR032466">
    <property type="entry name" value="Metal_Hydrolase"/>
</dbReference>
<gene>
    <name evidence="2" type="ORF">Pfl04_17740</name>
</gene>
<protein>
    <recommendedName>
        <fullName evidence="1">Amidohydrolase 3 domain-containing protein</fullName>
    </recommendedName>
</protein>
<accession>A0A8J3LMC3</accession>
<dbReference type="GO" id="GO:0016810">
    <property type="term" value="F:hydrolase activity, acting on carbon-nitrogen (but not peptide) bonds"/>
    <property type="evidence" value="ECO:0007669"/>
    <property type="project" value="InterPro"/>
</dbReference>
<dbReference type="Proteomes" id="UP000653674">
    <property type="component" value="Unassembled WGS sequence"/>
</dbReference>
<dbReference type="RefSeq" id="WP_168076636.1">
    <property type="nucleotide sequence ID" value="NZ_BAAAQJ010000002.1"/>
</dbReference>
<dbReference type="Gene3D" id="3.20.20.140">
    <property type="entry name" value="Metal-dependent hydrolases"/>
    <property type="match status" value="1"/>
</dbReference>
<sequence length="553" mass="59269">MDTVIKGQVRTLARRGAQHAGAVRVRDGVIVEVADGDAGGGPHEVIDFGDRTTMPGFIDPHAHLEVSARALGTMVDVRVPHCASIADVLDALRDGIAQDKHDGGWLRAQANLFFNQKLADKRYPTRSELDSVSKTVPIAVHAGGHTTLLNTVAMELADLGRFSDRSKGAMGGAVVEMGADGTPTGVVSEVDSLLPIKDPEYLDLADVLAAGAQQLFTRFGVTAVGDISGSAEGVRELVGLVASGRIPQRLEVFVCAPGTVDFEAALHPEDLIPADAQRISARGIKVFSDGGYSAKNAAVHTAYRRPHAIRPGSRGKVNLDRRQLSSMIRRAGAVGLQLAVHANGERAQEVVCAAATEARRLVPDLPITRVEHAGNLLTRPGALRSWRTAGILPVPQPVFLYNFGDFFPTYLGPVASRGRFPFRLLHDEGFIVSGSSDVYVGAEDRQTNPFFGIWCCLRRQTFLGEIVEPEQAVTLEEALRMHTINAAEALGLAERYGSVEVGKAADLIVLDRDPTTCGVDELLDVKVDHVMVDGRLVYSRDGAVPPTRRTVSS</sequence>
<dbReference type="PANTHER" id="PTHR22642">
    <property type="entry name" value="IMIDAZOLONEPROPIONASE"/>
    <property type="match status" value="1"/>
</dbReference>
<evidence type="ECO:0000259" key="1">
    <source>
        <dbReference type="Pfam" id="PF07969"/>
    </source>
</evidence>
<dbReference type="EMBL" id="BONU01000008">
    <property type="protein sequence ID" value="GIG73370.1"/>
    <property type="molecule type" value="Genomic_DNA"/>
</dbReference>
<dbReference type="PANTHER" id="PTHR22642:SF2">
    <property type="entry name" value="PROTEIN LONG AFTER FAR-RED 3"/>
    <property type="match status" value="1"/>
</dbReference>
<dbReference type="SUPFAM" id="SSF51338">
    <property type="entry name" value="Composite domain of metallo-dependent hydrolases"/>
    <property type="match status" value="1"/>
</dbReference>
<dbReference type="Gene3D" id="2.30.40.10">
    <property type="entry name" value="Urease, subunit C, domain 1"/>
    <property type="match status" value="1"/>
</dbReference>
<name>A0A8J3LMC3_9ACTN</name>
<organism evidence="2 3">
    <name type="scientific">Planosporangium flavigriseum</name>
    <dbReference type="NCBI Taxonomy" id="373681"/>
    <lineage>
        <taxon>Bacteria</taxon>
        <taxon>Bacillati</taxon>
        <taxon>Actinomycetota</taxon>
        <taxon>Actinomycetes</taxon>
        <taxon>Micromonosporales</taxon>
        <taxon>Micromonosporaceae</taxon>
        <taxon>Planosporangium</taxon>
    </lineage>
</organism>
<feature type="domain" description="Amidohydrolase 3" evidence="1">
    <location>
        <begin position="44"/>
        <end position="538"/>
    </location>
</feature>
<dbReference type="InterPro" id="IPR013108">
    <property type="entry name" value="Amidohydro_3"/>
</dbReference>
<proteinExistence type="predicted"/>
<comment type="caution">
    <text evidence="2">The sequence shown here is derived from an EMBL/GenBank/DDBJ whole genome shotgun (WGS) entry which is preliminary data.</text>
</comment>
<evidence type="ECO:0000313" key="2">
    <source>
        <dbReference type="EMBL" id="GIG73370.1"/>
    </source>
</evidence>
<evidence type="ECO:0000313" key="3">
    <source>
        <dbReference type="Proteomes" id="UP000653674"/>
    </source>
</evidence>
<dbReference type="Gene3D" id="3.10.310.70">
    <property type="match status" value="1"/>
</dbReference>
<dbReference type="AlphaFoldDB" id="A0A8J3LMC3"/>
<reference evidence="2" key="1">
    <citation type="submission" date="2021-01" db="EMBL/GenBank/DDBJ databases">
        <title>Whole genome shotgun sequence of Planosporangium flavigriseum NBRC 105377.</title>
        <authorList>
            <person name="Komaki H."/>
            <person name="Tamura T."/>
        </authorList>
    </citation>
    <scope>NUCLEOTIDE SEQUENCE</scope>
    <source>
        <strain evidence="2">NBRC 105377</strain>
    </source>
</reference>
<dbReference type="Pfam" id="PF07969">
    <property type="entry name" value="Amidohydro_3"/>
    <property type="match status" value="1"/>
</dbReference>
<dbReference type="InterPro" id="IPR011059">
    <property type="entry name" value="Metal-dep_hydrolase_composite"/>
</dbReference>
<dbReference type="SUPFAM" id="SSF51556">
    <property type="entry name" value="Metallo-dependent hydrolases"/>
    <property type="match status" value="1"/>
</dbReference>